<keyword evidence="7" id="KW-1185">Reference proteome</keyword>
<dbReference type="Gene3D" id="2.60.40.1180">
    <property type="entry name" value="Golgi alpha-mannosidase II"/>
    <property type="match status" value="1"/>
</dbReference>
<reference evidence="6 7" key="1">
    <citation type="submission" date="2023-08" db="EMBL/GenBank/DDBJ databases">
        <title>Functional and genomic diversity of the sorghum phyllosphere microbiome.</title>
        <authorList>
            <person name="Shade A."/>
        </authorList>
    </citation>
    <scope>NUCLEOTIDE SEQUENCE [LARGE SCALE GENOMIC DNA]</scope>
    <source>
        <strain evidence="6 7">SORGH_AS_0335</strain>
    </source>
</reference>
<dbReference type="SUPFAM" id="SSF51011">
    <property type="entry name" value="Glycosyl hydrolase domain"/>
    <property type="match status" value="1"/>
</dbReference>
<proteinExistence type="inferred from homology"/>
<dbReference type="Pfam" id="PF00128">
    <property type="entry name" value="Alpha-amylase"/>
    <property type="match status" value="1"/>
</dbReference>
<comment type="similarity">
    <text evidence="1">Belongs to the glycosyl hydrolase 13 family.</text>
</comment>
<dbReference type="Proteomes" id="UP001267710">
    <property type="component" value="Unassembled WGS sequence"/>
</dbReference>
<gene>
    <name evidence="6" type="ORF">QE399_003290</name>
</gene>
<organism evidence="6 7">
    <name type="scientific">Paracidovorax wautersii</name>
    <dbReference type="NCBI Taxonomy" id="1177982"/>
    <lineage>
        <taxon>Bacteria</taxon>
        <taxon>Pseudomonadati</taxon>
        <taxon>Pseudomonadota</taxon>
        <taxon>Betaproteobacteria</taxon>
        <taxon>Burkholderiales</taxon>
        <taxon>Comamonadaceae</taxon>
        <taxon>Paracidovorax</taxon>
    </lineage>
</organism>
<dbReference type="InterPro" id="IPR044505">
    <property type="entry name" value="GlgX_Isoamylase_N_E_set"/>
</dbReference>
<dbReference type="RefSeq" id="WP_309830365.1">
    <property type="nucleotide sequence ID" value="NZ_JAVIZX010000001.1"/>
</dbReference>
<dbReference type="Pfam" id="PF02922">
    <property type="entry name" value="CBM_48"/>
    <property type="match status" value="1"/>
</dbReference>
<evidence type="ECO:0000259" key="5">
    <source>
        <dbReference type="SMART" id="SM00642"/>
    </source>
</evidence>
<sequence length="729" mass="80292">MRPVTPAAGTLTATVKRSRATRHRVERGEPAPLGASASRHGVNFAIYSRIADKVEVCLFAEDGRETERIELPGLTDDVWHGFVHSLKPGQRYGLRVHGPYEPEQGHRCNPALLLMDPYCKALAGRVQGAADQFGYVLGQPEEDLLPSTEDNGSTAPKGRVIRSRFDWGDDRPPRIADEDTVFYEVHLKGFTQTLQEVPVPLRGTYAGLAHPAAIAHLKQLGVTSIELLPVQAFIDDQRLVELGLSNYWGYNTIAFFAPEPRYATDTARALDGGVDEFKAMVKALHAAGLEVILDVVYNHTGEGNHLGPTLSLKGIDHSAYYRQAEDGRFCVDFTGTGNTVDSSSPPALRLVLDSLRYWVEEMHVDGFRFDLASALGRDAAGDYTWRAPFFTAIGQDPVLSRVKLIAEPWDLGPYGYQLGGFPTGWMEWNGRYRDAVRDYWANADGSLPGFAASLCGSADLFEARRRRPTASVNLVTVHDGFTLADLVSYNEKHNEANGEDSRDGESHNRSWNCGAEGETDDAEVLALRGRQQRNLLTTLFLSHGTPLLLGGDELGRTQQGNNNGYCQDGPLSWFDWDRAQQYSGLQAFTSALIALRRQLPVVRLREWPHHAAGTPPCVTVEWHSVWGLGMTPAEWDDPSVRCIAAVMESRMASQDSVLMLFNASGEEATFTLPADDSGRRWALRVDTRDEQVMDAGDGPSVQEGEQYSLLPHSLAVFTAPARPSDQAEA</sequence>
<feature type="region of interest" description="Disordered" evidence="4">
    <location>
        <begin position="493"/>
        <end position="515"/>
    </location>
</feature>
<comment type="caution">
    <text evidence="6">The sequence shown here is derived from an EMBL/GenBank/DDBJ whole genome shotgun (WGS) entry which is preliminary data.</text>
</comment>
<evidence type="ECO:0000256" key="2">
    <source>
        <dbReference type="ARBA" id="ARBA00022801"/>
    </source>
</evidence>
<protein>
    <submittedName>
        <fullName evidence="6">Isoamylase</fullName>
        <ecNumber evidence="6">3.2.1.68</ecNumber>
    </submittedName>
</protein>
<keyword evidence="3 6" id="KW-0326">Glycosidase</keyword>
<dbReference type="NCBIfam" id="TIGR02100">
    <property type="entry name" value="glgX_debranch"/>
    <property type="match status" value="1"/>
</dbReference>
<dbReference type="Gene3D" id="2.60.40.10">
    <property type="entry name" value="Immunoglobulins"/>
    <property type="match status" value="1"/>
</dbReference>
<dbReference type="CDD" id="cd11326">
    <property type="entry name" value="AmyAc_Glg_debranch"/>
    <property type="match status" value="1"/>
</dbReference>
<dbReference type="SUPFAM" id="SSF81296">
    <property type="entry name" value="E set domains"/>
    <property type="match status" value="1"/>
</dbReference>
<evidence type="ECO:0000256" key="1">
    <source>
        <dbReference type="ARBA" id="ARBA00008061"/>
    </source>
</evidence>
<dbReference type="EMBL" id="JAVIZX010000001">
    <property type="protein sequence ID" value="MDR6215601.1"/>
    <property type="molecule type" value="Genomic_DNA"/>
</dbReference>
<dbReference type="SMART" id="SM00642">
    <property type="entry name" value="Aamy"/>
    <property type="match status" value="1"/>
</dbReference>
<dbReference type="InterPro" id="IPR013783">
    <property type="entry name" value="Ig-like_fold"/>
</dbReference>
<dbReference type="Gene3D" id="3.20.20.80">
    <property type="entry name" value="Glycosidases"/>
    <property type="match status" value="1"/>
</dbReference>
<keyword evidence="2 6" id="KW-0378">Hydrolase</keyword>
<dbReference type="InterPro" id="IPR013780">
    <property type="entry name" value="Glyco_hydro_b"/>
</dbReference>
<feature type="domain" description="Glycosyl hydrolase family 13 catalytic" evidence="5">
    <location>
        <begin position="184"/>
        <end position="596"/>
    </location>
</feature>
<name>A0ABU1IF72_9BURK</name>
<dbReference type="GO" id="GO:0019156">
    <property type="term" value="F:isoamylase activity"/>
    <property type="evidence" value="ECO:0007669"/>
    <property type="project" value="UniProtKB-EC"/>
</dbReference>
<dbReference type="InterPro" id="IPR017853">
    <property type="entry name" value="GH"/>
</dbReference>
<dbReference type="SUPFAM" id="SSF51445">
    <property type="entry name" value="(Trans)glycosidases"/>
    <property type="match status" value="1"/>
</dbReference>
<evidence type="ECO:0000256" key="3">
    <source>
        <dbReference type="ARBA" id="ARBA00023295"/>
    </source>
</evidence>
<dbReference type="InterPro" id="IPR006047">
    <property type="entry name" value="GH13_cat_dom"/>
</dbReference>
<dbReference type="InterPro" id="IPR014756">
    <property type="entry name" value="Ig_E-set"/>
</dbReference>
<dbReference type="PANTHER" id="PTHR43002">
    <property type="entry name" value="GLYCOGEN DEBRANCHING ENZYME"/>
    <property type="match status" value="1"/>
</dbReference>
<evidence type="ECO:0000313" key="6">
    <source>
        <dbReference type="EMBL" id="MDR6215601.1"/>
    </source>
</evidence>
<accession>A0ABU1IF72</accession>
<feature type="compositionally biased region" description="Basic and acidic residues" evidence="4">
    <location>
        <begin position="493"/>
        <end position="508"/>
    </location>
</feature>
<evidence type="ECO:0000256" key="4">
    <source>
        <dbReference type="SAM" id="MobiDB-lite"/>
    </source>
</evidence>
<dbReference type="InterPro" id="IPR011837">
    <property type="entry name" value="Glycogen_debranch_GlgX"/>
</dbReference>
<dbReference type="InterPro" id="IPR004193">
    <property type="entry name" value="Glyco_hydro_13_N"/>
</dbReference>
<dbReference type="CDD" id="cd02856">
    <property type="entry name" value="E_set_GDE_Isoamylase_N"/>
    <property type="match status" value="1"/>
</dbReference>
<dbReference type="EC" id="3.2.1.68" evidence="6"/>
<evidence type="ECO:0000313" key="7">
    <source>
        <dbReference type="Proteomes" id="UP001267710"/>
    </source>
</evidence>